<keyword evidence="2" id="KW-1185">Reference proteome</keyword>
<protein>
    <submittedName>
        <fullName evidence="1">Uncharacterized protein</fullName>
    </submittedName>
</protein>
<gene>
    <name evidence="1" type="ORF">F8M41_026399</name>
</gene>
<reference evidence="1 2" key="1">
    <citation type="journal article" date="2019" name="Environ. Microbiol.">
        <title>At the nexus of three kingdoms: the genome of the mycorrhizal fungus Gigaspora margarita provides insights into plant, endobacterial and fungal interactions.</title>
        <authorList>
            <person name="Venice F."/>
            <person name="Ghignone S."/>
            <person name="Salvioli di Fossalunga A."/>
            <person name="Amselem J."/>
            <person name="Novero M."/>
            <person name="Xianan X."/>
            <person name="Sedzielewska Toro K."/>
            <person name="Morin E."/>
            <person name="Lipzen A."/>
            <person name="Grigoriev I.V."/>
            <person name="Henrissat B."/>
            <person name="Martin F.M."/>
            <person name="Bonfante P."/>
        </authorList>
    </citation>
    <scope>NUCLEOTIDE SEQUENCE [LARGE SCALE GENOMIC DNA]</scope>
    <source>
        <strain evidence="1 2">BEG34</strain>
    </source>
</reference>
<name>A0A8H4AB62_GIGMA</name>
<evidence type="ECO:0000313" key="2">
    <source>
        <dbReference type="Proteomes" id="UP000439903"/>
    </source>
</evidence>
<evidence type="ECO:0000313" key="1">
    <source>
        <dbReference type="EMBL" id="KAF0464860.1"/>
    </source>
</evidence>
<dbReference type="AlphaFoldDB" id="A0A8H4AB62"/>
<comment type="caution">
    <text evidence="1">The sequence shown here is derived from an EMBL/GenBank/DDBJ whole genome shotgun (WGS) entry which is preliminary data.</text>
</comment>
<dbReference type="Proteomes" id="UP000439903">
    <property type="component" value="Unassembled WGS sequence"/>
</dbReference>
<organism evidence="1 2">
    <name type="scientific">Gigaspora margarita</name>
    <dbReference type="NCBI Taxonomy" id="4874"/>
    <lineage>
        <taxon>Eukaryota</taxon>
        <taxon>Fungi</taxon>
        <taxon>Fungi incertae sedis</taxon>
        <taxon>Mucoromycota</taxon>
        <taxon>Glomeromycotina</taxon>
        <taxon>Glomeromycetes</taxon>
        <taxon>Diversisporales</taxon>
        <taxon>Gigasporaceae</taxon>
        <taxon>Gigaspora</taxon>
    </lineage>
</organism>
<dbReference type="EMBL" id="WTPW01000983">
    <property type="protein sequence ID" value="KAF0464860.1"/>
    <property type="molecule type" value="Genomic_DNA"/>
</dbReference>
<proteinExistence type="predicted"/>
<accession>A0A8H4AB62</accession>
<dbReference type="OrthoDB" id="2283865at2759"/>
<sequence>MSVSANFKKEIMKKGIDAYRFDQEGNFHPLDIKDGDRVVGLDPGRKDLFITVTEEKYKIKCSTKEWHSLTDHTHAWKKTEG</sequence>